<evidence type="ECO:0000313" key="8">
    <source>
        <dbReference type="Proteomes" id="UP000198565"/>
    </source>
</evidence>
<evidence type="ECO:0000256" key="6">
    <source>
        <dbReference type="SAM" id="SignalP"/>
    </source>
</evidence>
<protein>
    <submittedName>
        <fullName evidence="7">Carbohydrate ABC transporter substrate-binding protein, CUT1 family (TC 3.A.1.1.-)</fullName>
    </submittedName>
</protein>
<evidence type="ECO:0000256" key="3">
    <source>
        <dbReference type="ARBA" id="ARBA00023136"/>
    </source>
</evidence>
<evidence type="ECO:0000256" key="5">
    <source>
        <dbReference type="ARBA" id="ARBA00023288"/>
    </source>
</evidence>
<keyword evidence="8" id="KW-1185">Reference proteome</keyword>
<dbReference type="PANTHER" id="PTHR43649">
    <property type="entry name" value="ARABINOSE-BINDING PROTEIN-RELATED"/>
    <property type="match status" value="1"/>
</dbReference>
<evidence type="ECO:0000313" key="7">
    <source>
        <dbReference type="EMBL" id="SFL57937.1"/>
    </source>
</evidence>
<keyword evidence="4" id="KW-0564">Palmitate</keyword>
<evidence type="ECO:0000256" key="4">
    <source>
        <dbReference type="ARBA" id="ARBA00023139"/>
    </source>
</evidence>
<dbReference type="PANTHER" id="PTHR43649:SF33">
    <property type="entry name" value="POLYGALACTURONAN_RHAMNOGALACTURONAN-BINDING PROTEIN YTCQ"/>
    <property type="match status" value="1"/>
</dbReference>
<evidence type="ECO:0000256" key="2">
    <source>
        <dbReference type="ARBA" id="ARBA00022729"/>
    </source>
</evidence>
<feature type="signal peptide" evidence="6">
    <location>
        <begin position="1"/>
        <end position="27"/>
    </location>
</feature>
<proteinExistence type="predicted"/>
<dbReference type="OrthoDB" id="9787283at2"/>
<organism evidence="7 8">
    <name type="scientific">Gracilibacillus orientalis</name>
    <dbReference type="NCBI Taxonomy" id="334253"/>
    <lineage>
        <taxon>Bacteria</taxon>
        <taxon>Bacillati</taxon>
        <taxon>Bacillota</taxon>
        <taxon>Bacilli</taxon>
        <taxon>Bacillales</taxon>
        <taxon>Bacillaceae</taxon>
        <taxon>Gracilibacillus</taxon>
    </lineage>
</organism>
<dbReference type="InterPro" id="IPR006059">
    <property type="entry name" value="SBP"/>
</dbReference>
<name>A0A1I4IV46_9BACI</name>
<dbReference type="EMBL" id="FOTR01000002">
    <property type="protein sequence ID" value="SFL57937.1"/>
    <property type="molecule type" value="Genomic_DNA"/>
</dbReference>
<dbReference type="PROSITE" id="PS51257">
    <property type="entry name" value="PROKAR_LIPOPROTEIN"/>
    <property type="match status" value="1"/>
</dbReference>
<keyword evidence="3" id="KW-0472">Membrane</keyword>
<keyword evidence="1" id="KW-1003">Cell membrane</keyword>
<dbReference type="CDD" id="cd13580">
    <property type="entry name" value="PBP2_AlgQ_like_1"/>
    <property type="match status" value="1"/>
</dbReference>
<dbReference type="STRING" id="334253.SAMN04487943_102303"/>
<dbReference type="AlphaFoldDB" id="A0A1I4IV46"/>
<reference evidence="8" key="1">
    <citation type="submission" date="2016-10" db="EMBL/GenBank/DDBJ databases">
        <authorList>
            <person name="Varghese N."/>
            <person name="Submissions S."/>
        </authorList>
    </citation>
    <scope>NUCLEOTIDE SEQUENCE [LARGE SCALE GENOMIC DNA]</scope>
    <source>
        <strain evidence="8">CGMCC 1.4250</strain>
    </source>
</reference>
<dbReference type="Pfam" id="PF01547">
    <property type="entry name" value="SBP_bac_1"/>
    <property type="match status" value="1"/>
</dbReference>
<dbReference type="Gene3D" id="3.40.190.10">
    <property type="entry name" value="Periplasmic binding protein-like II"/>
    <property type="match status" value="2"/>
</dbReference>
<dbReference type="InterPro" id="IPR050490">
    <property type="entry name" value="Bact_solute-bd_prot1"/>
</dbReference>
<evidence type="ECO:0000256" key="1">
    <source>
        <dbReference type="ARBA" id="ARBA00022475"/>
    </source>
</evidence>
<accession>A0A1I4IV46</accession>
<dbReference type="RefSeq" id="WP_091482016.1">
    <property type="nucleotide sequence ID" value="NZ_FOTR01000002.1"/>
</dbReference>
<dbReference type="SUPFAM" id="SSF53850">
    <property type="entry name" value="Periplasmic binding protein-like II"/>
    <property type="match status" value="1"/>
</dbReference>
<dbReference type="Proteomes" id="UP000198565">
    <property type="component" value="Unassembled WGS sequence"/>
</dbReference>
<keyword evidence="2 6" id="KW-0732">Signal</keyword>
<sequence length="501" mass="57054">MKKKLTILILFLLFGIILFACSNNESASDDQDDSGNEEGNEDPDLNEISILAPLHSAETPDPMLEEKIEELTDVQLDLQYVPANNYQDRMNTAFATSSMPEVANIPIEGNFKEAITDGQFWEIEPYLDEYENLQNLKDDILDNMRVDGKLYSLYQGRPLSRQGIIYRKDWADNLGLDAPKTTDEFFEMMKQFTENDPDGNGVDDTIGLADRGDLAYGSFNTIASWFNAPNEWGEQDGQLLPTFMFPEYKETLDFMRDLHEKGYINQDFPVTSKPDQQDMIKSGKAGAYIGCMCDVSQLHSDGVALNPDMELDVHNQIKGPHGEYQIWSIPGYNHPYFFPKSTIETEEELKAILSFFDKMMEPEVANTVFWGIEDEHYTVEDGKAVTIEDSGKLDREVIPYQTFEIGEPETNGRYEGAFPLEAREKAEELFKDNEKYLIENPTVTLDSETYDLQGEELDTIIIDATFNYIIGQIDEQGFDEAVEKWRTTGGDDVIEEFNASR</sequence>
<gene>
    <name evidence="7" type="ORF">SAMN04487943_102303</name>
</gene>
<feature type="chain" id="PRO_5011670551" evidence="6">
    <location>
        <begin position="28"/>
        <end position="501"/>
    </location>
</feature>
<keyword evidence="5" id="KW-0449">Lipoprotein</keyword>